<dbReference type="AlphaFoldDB" id="A0A1H5DA08"/>
<dbReference type="Proteomes" id="UP000199622">
    <property type="component" value="Unassembled WGS sequence"/>
</dbReference>
<evidence type="ECO:0000259" key="1">
    <source>
        <dbReference type="Pfam" id="PF02441"/>
    </source>
</evidence>
<dbReference type="EMBL" id="FNSO01000004">
    <property type="protein sequence ID" value="SED75773.1"/>
    <property type="molecule type" value="Genomic_DNA"/>
</dbReference>
<dbReference type="SUPFAM" id="SSF52507">
    <property type="entry name" value="Homo-oligomeric flavin-containing Cys decarboxylases, HFCD"/>
    <property type="match status" value="1"/>
</dbReference>
<dbReference type="Pfam" id="PF02441">
    <property type="entry name" value="Flavoprotein"/>
    <property type="match status" value="1"/>
</dbReference>
<protein>
    <submittedName>
        <fullName evidence="2">Flavoprotein</fullName>
    </submittedName>
</protein>
<sequence length="185" mass="19926">MSRVLGLVASGAGGVEDLLPRLIKPAQEAGWTVTVTLTPTAGRWLAETGQLDEIEQATGYPVRVEPRSPSQKSPHPAPSCYLVAPASANFVAKMSLGIADNQALTQVNEAIGTLNLPVIVFPRVNAAHARQPSWTMHIENLRRVGVDLLYGDDVWPLHEPRSAPGRDLPWSAMLDAIEKAVPADR</sequence>
<feature type="domain" description="Flavoprotein" evidence="1">
    <location>
        <begin position="6"/>
        <end position="142"/>
    </location>
</feature>
<evidence type="ECO:0000313" key="3">
    <source>
        <dbReference type="Proteomes" id="UP000199622"/>
    </source>
</evidence>
<reference evidence="3" key="1">
    <citation type="submission" date="2016-10" db="EMBL/GenBank/DDBJ databases">
        <authorList>
            <person name="Varghese N."/>
            <person name="Submissions S."/>
        </authorList>
    </citation>
    <scope>NUCLEOTIDE SEQUENCE [LARGE SCALE GENOMIC DNA]</scope>
    <source>
        <strain evidence="3">DSM 44544</strain>
    </source>
</reference>
<dbReference type="InterPro" id="IPR003382">
    <property type="entry name" value="Flavoprotein"/>
</dbReference>
<accession>A0A1H5DA08</accession>
<dbReference type="InterPro" id="IPR036551">
    <property type="entry name" value="Flavin_trans-like"/>
</dbReference>
<proteinExistence type="predicted"/>
<keyword evidence="3" id="KW-1185">Reference proteome</keyword>
<organism evidence="2 3">
    <name type="scientific">Amycolatopsis tolypomycina</name>
    <dbReference type="NCBI Taxonomy" id="208445"/>
    <lineage>
        <taxon>Bacteria</taxon>
        <taxon>Bacillati</taxon>
        <taxon>Actinomycetota</taxon>
        <taxon>Actinomycetes</taxon>
        <taxon>Pseudonocardiales</taxon>
        <taxon>Pseudonocardiaceae</taxon>
        <taxon>Amycolatopsis</taxon>
    </lineage>
</organism>
<gene>
    <name evidence="2" type="ORF">SAMN04489727_9250</name>
</gene>
<dbReference type="RefSeq" id="WP_091318778.1">
    <property type="nucleotide sequence ID" value="NZ_FNSO01000004.1"/>
</dbReference>
<evidence type="ECO:0000313" key="2">
    <source>
        <dbReference type="EMBL" id="SED75773.1"/>
    </source>
</evidence>
<dbReference type="STRING" id="208445.SAMN04489727_9250"/>
<dbReference type="Gene3D" id="3.40.50.1950">
    <property type="entry name" value="Flavin prenyltransferase-like"/>
    <property type="match status" value="1"/>
</dbReference>
<dbReference type="OrthoDB" id="161343at2"/>
<dbReference type="GO" id="GO:0003824">
    <property type="term" value="F:catalytic activity"/>
    <property type="evidence" value="ECO:0007669"/>
    <property type="project" value="InterPro"/>
</dbReference>
<name>A0A1H5DA08_9PSEU</name>